<dbReference type="EMBL" id="WUEK01000019">
    <property type="protein sequence ID" value="MXG92138.1"/>
    <property type="molecule type" value="Genomic_DNA"/>
</dbReference>
<dbReference type="InterPro" id="IPR010298">
    <property type="entry name" value="YacP-like"/>
</dbReference>
<evidence type="ECO:0000313" key="3">
    <source>
        <dbReference type="Proteomes" id="UP000473325"/>
    </source>
</evidence>
<feature type="region of interest" description="Disordered" evidence="1">
    <location>
        <begin position="152"/>
        <end position="182"/>
    </location>
</feature>
<feature type="compositionally biased region" description="Low complexity" evidence="1">
    <location>
        <begin position="163"/>
        <end position="173"/>
    </location>
</feature>
<evidence type="ECO:0008006" key="4">
    <source>
        <dbReference type="Google" id="ProtNLM"/>
    </source>
</evidence>
<protein>
    <recommendedName>
        <fullName evidence="4">YacP-like NYN domain-containing protein</fullName>
    </recommendedName>
</protein>
<evidence type="ECO:0000256" key="1">
    <source>
        <dbReference type="SAM" id="MobiDB-lite"/>
    </source>
</evidence>
<evidence type="ECO:0000313" key="2">
    <source>
        <dbReference type="EMBL" id="MXG92138.1"/>
    </source>
</evidence>
<accession>A0A6L7F4F0</accession>
<dbReference type="RefSeq" id="WP_160880080.1">
    <property type="nucleotide sequence ID" value="NZ_WUEK01000019.1"/>
</dbReference>
<gene>
    <name evidence="2" type="ORF">GRQ65_21570</name>
</gene>
<name>A0A6L7F4F0_9ACTN</name>
<comment type="caution">
    <text evidence="2">The sequence shown here is derived from an EMBL/GenBank/DDBJ whole genome shotgun (WGS) entry which is preliminary data.</text>
</comment>
<reference evidence="2 3" key="1">
    <citation type="submission" date="2019-12" db="EMBL/GenBank/DDBJ databases">
        <authorList>
            <person name="Kun Z."/>
        </authorList>
    </citation>
    <scope>NUCLEOTIDE SEQUENCE [LARGE SCALE GENOMIC DNA]</scope>
    <source>
        <strain evidence="2 3">YIM 123512</strain>
    </source>
</reference>
<sequence length="396" mass="42492">MDLPEAVRTRLVSLVAGCLDEVGSLPPSLKRVAGFAPARRARLGASAIVAELTGSAELRERVLTHVRPLASDEPVDAAAVAWLAEDREGLDAALARLETRAERPARDDAVVRRLRERVDEAERALREQRRAHRETVEALKAELATVRRTLGETRARDRDARAETAAQVTAAQERAARAEREARQARAEVARLEEQVGEQRRSARSERDDVTVRTRLLLDTLADAAAGLRRELALPPTSGTPGERVEGAFAPAEETTVAGPPPADDPARLATYLALPRARLVVDGYNVTKSVWPTQSLEAQRSRLLTLLGALVARTGAETTVVFDGAGAEARGATVAPRGVRVVFSPAGVIADDVIRDLVDAEPSGRVVVVVTDDRALGADVRRAGARLATARSLAH</sequence>
<dbReference type="PANTHER" id="PTHR34547:SF1">
    <property type="entry name" value="YACP-LIKE NYN DOMAIN PROTEIN"/>
    <property type="match status" value="1"/>
</dbReference>
<organism evidence="2 3">
    <name type="scientific">Nocardioides flavescens</name>
    <dbReference type="NCBI Taxonomy" id="2691959"/>
    <lineage>
        <taxon>Bacteria</taxon>
        <taxon>Bacillati</taxon>
        <taxon>Actinomycetota</taxon>
        <taxon>Actinomycetes</taxon>
        <taxon>Propionibacteriales</taxon>
        <taxon>Nocardioidaceae</taxon>
        <taxon>Nocardioides</taxon>
    </lineage>
</organism>
<dbReference type="Proteomes" id="UP000473325">
    <property type="component" value="Unassembled WGS sequence"/>
</dbReference>
<dbReference type="AlphaFoldDB" id="A0A6L7F4F0"/>
<keyword evidence="3" id="KW-1185">Reference proteome</keyword>
<feature type="compositionally biased region" description="Basic and acidic residues" evidence="1">
    <location>
        <begin position="152"/>
        <end position="162"/>
    </location>
</feature>
<dbReference type="Pfam" id="PF05991">
    <property type="entry name" value="NYN_YacP"/>
    <property type="match status" value="1"/>
</dbReference>
<dbReference type="PANTHER" id="PTHR34547">
    <property type="entry name" value="YACP-LIKE NYN DOMAIN PROTEIN"/>
    <property type="match status" value="1"/>
</dbReference>
<proteinExistence type="predicted"/>